<dbReference type="HOGENOM" id="CLU_515044_0_0_1"/>
<dbReference type="Proteomes" id="UP000027361">
    <property type="component" value="Unassembled WGS sequence"/>
</dbReference>
<dbReference type="InterPro" id="IPR045913">
    <property type="entry name" value="TBC20/Gyp8-like"/>
</dbReference>
<sequence length="529" mass="57093">MPKSLTMSKQALRERALQLGGFDDDYDRYQDGRGGGKAMESASRGRDAFRRRAWLQLLDIDCPHDWPVEPAGHSPSQKTLATTTAAAKTNGALALQEKQHREAPELLSDEKYAQQLHEVLNGSAAFSLDEPSGALYGASASTSRSGHSPTASPGRGELEGADEEWQTVSSKRKTCRRAQEAVADGPGHAPIRSERTGVADASVGVTADGTGTTAEETDKSKSKSKQNGKSSEGKFRETYPNDDRNERANAPESVAQGNKNDASILFTAHPDEAQVTLDVRRSFTSFQRGPLAKDSAIREGRRAQLQEVIVHTLRSHPQLHYFQGYHDIVSVLLLTLSPEHPPVPSRIHVPAGQNDLSNSLPSSSASSSPSASMSSTSSRMLNGDSAAYFGDAWWPSSNDASLVKAAVARLSLHFIRDSFASTLDPVLGHLAVLRNVIRSAANSLTEEQKGTDQKAHDDVSTLPAQLGELAQLTERASPLPFFALSWVLTLFTHDAPSLQIRQRVLDFVLAHGPTSTIYLCVAVSVSTLQ</sequence>
<evidence type="ECO:0000256" key="2">
    <source>
        <dbReference type="SAM" id="MobiDB-lite"/>
    </source>
</evidence>
<feature type="compositionally biased region" description="Low complexity" evidence="2">
    <location>
        <begin position="357"/>
        <end position="377"/>
    </location>
</feature>
<dbReference type="EMBL" id="JMSN01000142">
    <property type="protein sequence ID" value="KDN37268.1"/>
    <property type="molecule type" value="Genomic_DNA"/>
</dbReference>
<feature type="compositionally biased region" description="Polar residues" evidence="2">
    <location>
        <begin position="139"/>
        <end position="151"/>
    </location>
</feature>
<dbReference type="AlphaFoldDB" id="A0A066VAF6"/>
<evidence type="ECO:0000259" key="3">
    <source>
        <dbReference type="PROSITE" id="PS50086"/>
    </source>
</evidence>
<dbReference type="PANTHER" id="PTHR20913:SF7">
    <property type="entry name" value="RE60063P"/>
    <property type="match status" value="1"/>
</dbReference>
<evidence type="ECO:0000256" key="1">
    <source>
        <dbReference type="ARBA" id="ARBA00022468"/>
    </source>
</evidence>
<dbReference type="STRING" id="1037660.A0A066VAF6"/>
<dbReference type="InParanoid" id="A0A066VAF6"/>
<protein>
    <recommendedName>
        <fullName evidence="3">Rab-GAP TBC domain-containing protein</fullName>
    </recommendedName>
</protein>
<dbReference type="Gene3D" id="1.10.472.80">
    <property type="entry name" value="Ypt/Rab-GAP domain of gyp1p, domain 3"/>
    <property type="match status" value="1"/>
</dbReference>
<accession>A0A066VAF6</accession>
<feature type="region of interest" description="Disordered" evidence="2">
    <location>
        <begin position="23"/>
        <end position="43"/>
    </location>
</feature>
<dbReference type="PANTHER" id="PTHR20913">
    <property type="entry name" value="TBC1 DOMAIN FAMILY MEMBER 20/GTPASE"/>
    <property type="match status" value="1"/>
</dbReference>
<name>A0A066VAF6_TILAU</name>
<proteinExistence type="predicted"/>
<dbReference type="SUPFAM" id="SSF47923">
    <property type="entry name" value="Ypt/Rab-GAP domain of gyp1p"/>
    <property type="match status" value="1"/>
</dbReference>
<dbReference type="GO" id="GO:0005096">
    <property type="term" value="F:GTPase activator activity"/>
    <property type="evidence" value="ECO:0007669"/>
    <property type="project" value="UniProtKB-KW"/>
</dbReference>
<keyword evidence="5" id="KW-1185">Reference proteome</keyword>
<dbReference type="GO" id="GO:0005789">
    <property type="term" value="C:endoplasmic reticulum membrane"/>
    <property type="evidence" value="ECO:0007669"/>
    <property type="project" value="TreeGrafter"/>
</dbReference>
<dbReference type="OrthoDB" id="10249988at2759"/>
<dbReference type="GO" id="GO:0006888">
    <property type="term" value="P:endoplasmic reticulum to Golgi vesicle-mediated transport"/>
    <property type="evidence" value="ECO:0007669"/>
    <property type="project" value="TreeGrafter"/>
</dbReference>
<feature type="region of interest" description="Disordered" evidence="2">
    <location>
        <begin position="344"/>
        <end position="377"/>
    </location>
</feature>
<dbReference type="GeneID" id="25267456"/>
<feature type="region of interest" description="Disordered" evidence="2">
    <location>
        <begin position="137"/>
        <end position="257"/>
    </location>
</feature>
<evidence type="ECO:0000313" key="4">
    <source>
        <dbReference type="EMBL" id="KDN37268.1"/>
    </source>
</evidence>
<comment type="caution">
    <text evidence="4">The sequence shown here is derived from an EMBL/GenBank/DDBJ whole genome shotgun (WGS) entry which is preliminary data.</text>
</comment>
<keyword evidence="1" id="KW-0343">GTPase activation</keyword>
<reference evidence="4 5" key="1">
    <citation type="submission" date="2014-05" db="EMBL/GenBank/DDBJ databases">
        <title>Draft genome sequence of a rare smut relative, Tilletiaria anomala UBC 951.</title>
        <authorList>
            <consortium name="DOE Joint Genome Institute"/>
            <person name="Toome M."/>
            <person name="Kuo A."/>
            <person name="Henrissat B."/>
            <person name="Lipzen A."/>
            <person name="Tritt A."/>
            <person name="Yoshinaga Y."/>
            <person name="Zane M."/>
            <person name="Barry K."/>
            <person name="Grigoriev I.V."/>
            <person name="Spatafora J.W."/>
            <person name="Aimea M.C."/>
        </authorList>
    </citation>
    <scope>NUCLEOTIDE SEQUENCE [LARGE SCALE GENOMIC DNA]</scope>
    <source>
        <strain evidence="4 5">UBC 951</strain>
    </source>
</reference>
<feature type="domain" description="Rab-GAP TBC" evidence="3">
    <location>
        <begin position="253"/>
        <end position="512"/>
    </location>
</feature>
<dbReference type="RefSeq" id="XP_013240333.1">
    <property type="nucleotide sequence ID" value="XM_013384879.1"/>
</dbReference>
<dbReference type="InterPro" id="IPR000195">
    <property type="entry name" value="Rab-GAP-TBC_dom"/>
</dbReference>
<gene>
    <name evidence="4" type="ORF">K437DRAFT_41858</name>
</gene>
<dbReference type="Gene3D" id="1.10.8.1310">
    <property type="match status" value="1"/>
</dbReference>
<evidence type="ECO:0000313" key="5">
    <source>
        <dbReference type="Proteomes" id="UP000027361"/>
    </source>
</evidence>
<organism evidence="4 5">
    <name type="scientific">Tilletiaria anomala (strain ATCC 24038 / CBS 436.72 / UBC 951)</name>
    <dbReference type="NCBI Taxonomy" id="1037660"/>
    <lineage>
        <taxon>Eukaryota</taxon>
        <taxon>Fungi</taxon>
        <taxon>Dikarya</taxon>
        <taxon>Basidiomycota</taxon>
        <taxon>Ustilaginomycotina</taxon>
        <taxon>Exobasidiomycetes</taxon>
        <taxon>Georgefischeriales</taxon>
        <taxon>Tilletiariaceae</taxon>
        <taxon>Tilletiaria</taxon>
    </lineage>
</organism>
<dbReference type="PROSITE" id="PS50086">
    <property type="entry name" value="TBC_RABGAP"/>
    <property type="match status" value="1"/>
</dbReference>
<feature type="compositionally biased region" description="Basic and acidic residues" evidence="2">
    <location>
        <begin position="231"/>
        <end position="249"/>
    </location>
</feature>
<dbReference type="InterPro" id="IPR035969">
    <property type="entry name" value="Rab-GAP_TBC_sf"/>
</dbReference>